<organism evidence="2 3">
    <name type="scientific">Actinokineospora fastidiosa</name>
    <dbReference type="NCBI Taxonomy" id="1816"/>
    <lineage>
        <taxon>Bacteria</taxon>
        <taxon>Bacillati</taxon>
        <taxon>Actinomycetota</taxon>
        <taxon>Actinomycetes</taxon>
        <taxon>Pseudonocardiales</taxon>
        <taxon>Pseudonocardiaceae</taxon>
        <taxon>Actinokineospora</taxon>
    </lineage>
</organism>
<dbReference type="AlphaFoldDB" id="A0A918GB73"/>
<feature type="transmembrane region" description="Helical" evidence="1">
    <location>
        <begin position="105"/>
        <end position="121"/>
    </location>
</feature>
<name>A0A918GB73_9PSEU</name>
<feature type="transmembrane region" description="Helical" evidence="1">
    <location>
        <begin position="262"/>
        <end position="283"/>
    </location>
</feature>
<keyword evidence="1" id="KW-0812">Transmembrane</keyword>
<proteinExistence type="predicted"/>
<reference evidence="2" key="1">
    <citation type="journal article" date="2014" name="Int. J. Syst. Evol. Microbiol.">
        <title>Complete genome sequence of Corynebacterium casei LMG S-19264T (=DSM 44701T), isolated from a smear-ripened cheese.</title>
        <authorList>
            <consortium name="US DOE Joint Genome Institute (JGI-PGF)"/>
            <person name="Walter F."/>
            <person name="Albersmeier A."/>
            <person name="Kalinowski J."/>
            <person name="Ruckert C."/>
        </authorList>
    </citation>
    <scope>NUCLEOTIDE SEQUENCE</scope>
    <source>
        <strain evidence="2">JCM 3276</strain>
    </source>
</reference>
<comment type="caution">
    <text evidence="2">The sequence shown here is derived from an EMBL/GenBank/DDBJ whole genome shotgun (WGS) entry which is preliminary data.</text>
</comment>
<feature type="transmembrane region" description="Helical" evidence="1">
    <location>
        <begin position="160"/>
        <end position="183"/>
    </location>
</feature>
<dbReference type="Proteomes" id="UP000660680">
    <property type="component" value="Unassembled WGS sequence"/>
</dbReference>
<dbReference type="EMBL" id="BMRB01000002">
    <property type="protein sequence ID" value="GGS28307.1"/>
    <property type="molecule type" value="Genomic_DNA"/>
</dbReference>
<keyword evidence="3" id="KW-1185">Reference proteome</keyword>
<feature type="transmembrane region" description="Helical" evidence="1">
    <location>
        <begin position="318"/>
        <end position="336"/>
    </location>
</feature>
<feature type="transmembrane region" description="Helical" evidence="1">
    <location>
        <begin position="290"/>
        <end position="306"/>
    </location>
</feature>
<evidence type="ECO:0000313" key="3">
    <source>
        <dbReference type="Proteomes" id="UP000660680"/>
    </source>
</evidence>
<keyword evidence="1" id="KW-1133">Transmembrane helix</keyword>
<gene>
    <name evidence="2" type="ORF">GCM10010171_21620</name>
</gene>
<keyword evidence="1" id="KW-0472">Membrane</keyword>
<feature type="transmembrane region" description="Helical" evidence="1">
    <location>
        <begin position="228"/>
        <end position="250"/>
    </location>
</feature>
<evidence type="ECO:0000313" key="2">
    <source>
        <dbReference type="EMBL" id="GGS28307.1"/>
    </source>
</evidence>
<evidence type="ECO:0000256" key="1">
    <source>
        <dbReference type="SAM" id="Phobius"/>
    </source>
</evidence>
<feature type="transmembrane region" description="Helical" evidence="1">
    <location>
        <begin position="53"/>
        <end position="76"/>
    </location>
</feature>
<sequence length="367" mass="39937">MVVAIGLAVYTGFRAPSAWTATLHSVSVTDGFRRRVLVGTLLRPLALATDYDYWVFAGWSFLVSAAVLGVVVGVYLRTGSASVRLLIVGWLLLPTGGYFFHEVGYYDHVLYLLLFAALWLLHRNRVVLAVAVMTLSVLAHEITVLTVLPIFAMVALWRLAFWRALAALAPPALVTGAVLLAVAPAAPGATGRLAATVAQADFPYRPDALALFNRTQSQSWQLYSVSKVLLYLAPFLTIAVVAFLVLRLVGDALTVNVSRPPLALVHGVIAAAAITMPATLAFAGWDKDRWGFLLVTNLVVVLVLHLRHTGRELTPPQVAVLVAAMLLITHLPLSYFDGYAPRPLHWTAIRQFLSEVVHGHVFVIPTR</sequence>
<protein>
    <submittedName>
        <fullName evidence="2">Uncharacterized protein</fullName>
    </submittedName>
</protein>
<feature type="transmembrane region" description="Helical" evidence="1">
    <location>
        <begin position="83"/>
        <end position="99"/>
    </location>
</feature>
<accession>A0A918GB73</accession>
<reference evidence="2" key="2">
    <citation type="submission" date="2020-09" db="EMBL/GenBank/DDBJ databases">
        <authorList>
            <person name="Sun Q."/>
            <person name="Ohkuma M."/>
        </authorList>
    </citation>
    <scope>NUCLEOTIDE SEQUENCE</scope>
    <source>
        <strain evidence="2">JCM 3276</strain>
    </source>
</reference>
<feature type="transmembrane region" description="Helical" evidence="1">
    <location>
        <begin position="128"/>
        <end position="154"/>
    </location>
</feature>